<organism evidence="7 8">
    <name type="scientific">Niveibacterium umoris</name>
    <dbReference type="NCBI Taxonomy" id="1193620"/>
    <lineage>
        <taxon>Bacteria</taxon>
        <taxon>Pseudomonadati</taxon>
        <taxon>Pseudomonadota</taxon>
        <taxon>Betaproteobacteria</taxon>
        <taxon>Rhodocyclales</taxon>
        <taxon>Rhodocyclaceae</taxon>
        <taxon>Niveibacterium</taxon>
    </lineage>
</organism>
<reference evidence="7 8" key="1">
    <citation type="submission" date="2020-08" db="EMBL/GenBank/DDBJ databases">
        <title>Genomic Encyclopedia of Type Strains, Phase IV (KMG-IV): sequencing the most valuable type-strain genomes for metagenomic binning, comparative biology and taxonomic classification.</title>
        <authorList>
            <person name="Goeker M."/>
        </authorList>
    </citation>
    <scope>NUCLEOTIDE SEQUENCE [LARGE SCALE GENOMIC DNA]</scope>
    <source>
        <strain evidence="7 8">DSM 106739</strain>
    </source>
</reference>
<feature type="transmembrane region" description="Helical" evidence="6">
    <location>
        <begin position="6"/>
        <end position="24"/>
    </location>
</feature>
<comment type="subcellular location">
    <subcellularLocation>
        <location evidence="1">Cell membrane</location>
        <topology evidence="1">Multi-pass membrane protein</topology>
    </subcellularLocation>
</comment>
<dbReference type="AlphaFoldDB" id="A0A840BI58"/>
<proteinExistence type="predicted"/>
<dbReference type="GO" id="GO:0016491">
    <property type="term" value="F:oxidoreductase activity"/>
    <property type="evidence" value="ECO:0007669"/>
    <property type="project" value="UniProtKB-KW"/>
</dbReference>
<feature type="transmembrane region" description="Helical" evidence="6">
    <location>
        <begin position="126"/>
        <end position="145"/>
    </location>
</feature>
<keyword evidence="2" id="KW-1003">Cell membrane</keyword>
<feature type="transmembrane region" description="Helical" evidence="6">
    <location>
        <begin position="57"/>
        <end position="80"/>
    </location>
</feature>
<evidence type="ECO:0000256" key="3">
    <source>
        <dbReference type="ARBA" id="ARBA00022692"/>
    </source>
</evidence>
<gene>
    <name evidence="7" type="ORF">GGR36_001978</name>
</gene>
<evidence type="ECO:0000313" key="7">
    <source>
        <dbReference type="EMBL" id="MBB4012670.1"/>
    </source>
</evidence>
<dbReference type="InterPro" id="IPR039428">
    <property type="entry name" value="NUOK/Mnh_C1-like"/>
</dbReference>
<feature type="transmembrane region" description="Helical" evidence="6">
    <location>
        <begin position="33"/>
        <end position="51"/>
    </location>
</feature>
<keyword evidence="8" id="KW-1185">Reference proteome</keyword>
<evidence type="ECO:0000256" key="1">
    <source>
        <dbReference type="ARBA" id="ARBA00004651"/>
    </source>
</evidence>
<feature type="transmembrane region" description="Helical" evidence="6">
    <location>
        <begin position="92"/>
        <end position="114"/>
    </location>
</feature>
<name>A0A840BI58_9RHOO</name>
<keyword evidence="4 6" id="KW-1133">Transmembrane helix</keyword>
<dbReference type="GO" id="GO:0005886">
    <property type="term" value="C:plasma membrane"/>
    <property type="evidence" value="ECO:0007669"/>
    <property type="project" value="UniProtKB-SubCell"/>
</dbReference>
<dbReference type="NCBIfam" id="NF008556">
    <property type="entry name" value="PRK11492.1"/>
    <property type="match status" value="1"/>
</dbReference>
<keyword evidence="7" id="KW-0560">Oxidoreductase</keyword>
<evidence type="ECO:0000313" key="8">
    <source>
        <dbReference type="Proteomes" id="UP000561045"/>
    </source>
</evidence>
<protein>
    <submittedName>
        <fullName evidence="7">Hydrogenase-4 component E</fullName>
        <ecNumber evidence="7">1.-.-.-</ecNumber>
    </submittedName>
</protein>
<dbReference type="EC" id="1.-.-.-" evidence="7"/>
<feature type="transmembrane region" description="Helical" evidence="6">
    <location>
        <begin position="177"/>
        <end position="196"/>
    </location>
</feature>
<dbReference type="EMBL" id="JACIET010000001">
    <property type="protein sequence ID" value="MBB4012670.1"/>
    <property type="molecule type" value="Genomic_DNA"/>
</dbReference>
<accession>A0A840BI58</accession>
<keyword evidence="3 6" id="KW-0812">Transmembrane</keyword>
<evidence type="ECO:0000256" key="4">
    <source>
        <dbReference type="ARBA" id="ARBA00022989"/>
    </source>
</evidence>
<dbReference type="Proteomes" id="UP000561045">
    <property type="component" value="Unassembled WGS sequence"/>
</dbReference>
<dbReference type="Gene3D" id="1.10.287.3510">
    <property type="match status" value="1"/>
</dbReference>
<evidence type="ECO:0000256" key="2">
    <source>
        <dbReference type="ARBA" id="ARBA00022475"/>
    </source>
</evidence>
<evidence type="ECO:0000256" key="6">
    <source>
        <dbReference type="SAM" id="Phobius"/>
    </source>
</evidence>
<dbReference type="PANTHER" id="PTHR38601:SF1">
    <property type="entry name" value="HYDROGENASE-4 COMPONENT E"/>
    <property type="match status" value="1"/>
</dbReference>
<keyword evidence="5 6" id="KW-0472">Membrane</keyword>
<dbReference type="Pfam" id="PF00420">
    <property type="entry name" value="Oxidored_q2"/>
    <property type="match status" value="1"/>
</dbReference>
<evidence type="ECO:0000256" key="5">
    <source>
        <dbReference type="ARBA" id="ARBA00023136"/>
    </source>
</evidence>
<dbReference type="InterPro" id="IPR038730">
    <property type="entry name" value="HyfE-like"/>
</dbReference>
<dbReference type="PANTHER" id="PTHR38601">
    <property type="entry name" value="HYDROGENASE-4 COMPONENT E"/>
    <property type="match status" value="1"/>
</dbReference>
<comment type="caution">
    <text evidence="7">The sequence shown here is derived from an EMBL/GenBank/DDBJ whole genome shotgun (WGS) entry which is preliminary data.</text>
</comment>
<dbReference type="RefSeq" id="WP_183634457.1">
    <property type="nucleotide sequence ID" value="NZ_BAABLE010000011.1"/>
</dbReference>
<sequence>MNGTLIVNSLAGLLIVTSLLVTGARSTAQAAKLYALQSFVLVLIFLALATSHGAHELYLWSASAFVTKVVLVPLIMLRALGPLAQDEELPGVLSPAWLVLVAAVIVGLSCYAVSSVQLAVVAQLKPALGVSLGHFLLGLVCIVSQRNLLKQIFGYCLMENGAHLTLALLAYKAPELVEVGIATDAVFAVVIMAVLARTIHRTLHTLDVRQLTALKG</sequence>